<dbReference type="InterPro" id="IPR013149">
    <property type="entry name" value="ADH-like_C"/>
</dbReference>
<evidence type="ECO:0000313" key="7">
    <source>
        <dbReference type="EMBL" id="CAK5277199.1"/>
    </source>
</evidence>
<evidence type="ECO:0000313" key="8">
    <source>
        <dbReference type="Proteomes" id="UP001295794"/>
    </source>
</evidence>
<feature type="compositionally biased region" description="Acidic residues" evidence="5">
    <location>
        <begin position="881"/>
        <end position="890"/>
    </location>
</feature>
<dbReference type="InterPro" id="IPR013154">
    <property type="entry name" value="ADH-like_N"/>
</dbReference>
<comment type="caution">
    <text evidence="7">The sequence shown here is derived from an EMBL/GenBank/DDBJ whole genome shotgun (WGS) entry which is preliminary data.</text>
</comment>
<evidence type="ECO:0000256" key="2">
    <source>
        <dbReference type="ARBA" id="ARBA00012388"/>
    </source>
</evidence>
<dbReference type="Gene3D" id="1.10.1410.10">
    <property type="match status" value="1"/>
</dbReference>
<dbReference type="PANTHER" id="PTHR45033:SF2">
    <property type="entry name" value="ZINC-TYPE ALCOHOL DEHYDROGENASE-LIKE PROTEIN C1773.06C"/>
    <property type="match status" value="1"/>
</dbReference>
<dbReference type="SUPFAM" id="SSF51735">
    <property type="entry name" value="NAD(P)-binding Rossmann-fold domains"/>
    <property type="match status" value="1"/>
</dbReference>
<feature type="region of interest" description="Disordered" evidence="5">
    <location>
        <begin position="871"/>
        <end position="1058"/>
    </location>
</feature>
<feature type="domain" description="Enoyl reductase (ER)" evidence="6">
    <location>
        <begin position="16"/>
        <end position="346"/>
    </location>
</feature>
<dbReference type="Gene3D" id="3.30.460.10">
    <property type="entry name" value="Beta Polymerase, domain 2"/>
    <property type="match status" value="1"/>
</dbReference>
<organism evidence="7 8">
    <name type="scientific">Mycena citricolor</name>
    <dbReference type="NCBI Taxonomy" id="2018698"/>
    <lineage>
        <taxon>Eukaryota</taxon>
        <taxon>Fungi</taxon>
        <taxon>Dikarya</taxon>
        <taxon>Basidiomycota</taxon>
        <taxon>Agaricomycotina</taxon>
        <taxon>Agaricomycetes</taxon>
        <taxon>Agaricomycetidae</taxon>
        <taxon>Agaricales</taxon>
        <taxon>Marasmiineae</taxon>
        <taxon>Mycenaceae</taxon>
        <taxon>Mycena</taxon>
    </lineage>
</organism>
<dbReference type="CDD" id="cd08276">
    <property type="entry name" value="MDR7"/>
    <property type="match status" value="1"/>
</dbReference>
<dbReference type="Pfam" id="PF22600">
    <property type="entry name" value="MTPAP-like_central"/>
    <property type="match status" value="1"/>
</dbReference>
<dbReference type="AlphaFoldDB" id="A0AAD2HIH3"/>
<feature type="region of interest" description="Disordered" evidence="5">
    <location>
        <begin position="355"/>
        <end position="477"/>
    </location>
</feature>
<evidence type="ECO:0000259" key="6">
    <source>
        <dbReference type="SMART" id="SM00829"/>
    </source>
</evidence>
<evidence type="ECO:0000256" key="1">
    <source>
        <dbReference type="ARBA" id="ARBA00008593"/>
    </source>
</evidence>
<dbReference type="GO" id="GO:0010605">
    <property type="term" value="P:negative regulation of macromolecule metabolic process"/>
    <property type="evidence" value="ECO:0007669"/>
    <property type="project" value="UniProtKB-ARBA"/>
</dbReference>
<dbReference type="InterPro" id="IPR043519">
    <property type="entry name" value="NT_sf"/>
</dbReference>
<name>A0AAD2HIH3_9AGAR</name>
<feature type="compositionally biased region" description="Low complexity" evidence="5">
    <location>
        <begin position="1048"/>
        <end position="1058"/>
    </location>
</feature>
<reference evidence="7" key="1">
    <citation type="submission" date="2023-11" db="EMBL/GenBank/DDBJ databases">
        <authorList>
            <person name="De Vega J J."/>
            <person name="De Vega J J."/>
        </authorList>
    </citation>
    <scope>NUCLEOTIDE SEQUENCE</scope>
</reference>
<dbReference type="GO" id="GO:1990817">
    <property type="term" value="F:poly(A) RNA polymerase activity"/>
    <property type="evidence" value="ECO:0007669"/>
    <property type="project" value="UniProtKB-EC"/>
</dbReference>
<dbReference type="SUPFAM" id="SSF50129">
    <property type="entry name" value="GroES-like"/>
    <property type="match status" value="1"/>
</dbReference>
<dbReference type="InterPro" id="IPR036291">
    <property type="entry name" value="NAD(P)-bd_dom_sf"/>
</dbReference>
<dbReference type="CDD" id="cd05402">
    <property type="entry name" value="NT_PAP_TUTase"/>
    <property type="match status" value="1"/>
</dbReference>
<dbReference type="PANTHER" id="PTHR45033">
    <property type="match status" value="1"/>
</dbReference>
<dbReference type="GO" id="GO:0016491">
    <property type="term" value="F:oxidoreductase activity"/>
    <property type="evidence" value="ECO:0007669"/>
    <property type="project" value="InterPro"/>
</dbReference>
<dbReference type="InterPro" id="IPR052711">
    <property type="entry name" value="Zinc_ADH-like"/>
</dbReference>
<evidence type="ECO:0000256" key="5">
    <source>
        <dbReference type="SAM" id="MobiDB-lite"/>
    </source>
</evidence>
<proteinExistence type="inferred from homology"/>
<keyword evidence="4" id="KW-0460">Magnesium</keyword>
<dbReference type="InterPro" id="IPR011032">
    <property type="entry name" value="GroES-like_sf"/>
</dbReference>
<evidence type="ECO:0000256" key="3">
    <source>
        <dbReference type="ARBA" id="ARBA00022723"/>
    </source>
</evidence>
<dbReference type="Pfam" id="PF08240">
    <property type="entry name" value="ADH_N"/>
    <property type="match status" value="1"/>
</dbReference>
<comment type="similarity">
    <text evidence="1">Belongs to the DNA polymerase type-B-like family.</text>
</comment>
<dbReference type="EC" id="2.7.7.19" evidence="2"/>
<dbReference type="GO" id="GO:0046872">
    <property type="term" value="F:metal ion binding"/>
    <property type="evidence" value="ECO:0007669"/>
    <property type="project" value="UniProtKB-KW"/>
</dbReference>
<dbReference type="InterPro" id="IPR054708">
    <property type="entry name" value="MTPAP-like_central"/>
</dbReference>
<dbReference type="Proteomes" id="UP001295794">
    <property type="component" value="Unassembled WGS sequence"/>
</dbReference>
<dbReference type="SUPFAM" id="SSF81631">
    <property type="entry name" value="PAP/OAS1 substrate-binding domain"/>
    <property type="match status" value="1"/>
</dbReference>
<dbReference type="SMART" id="SM00829">
    <property type="entry name" value="PKS_ER"/>
    <property type="match status" value="1"/>
</dbReference>
<feature type="compositionally biased region" description="Low complexity" evidence="5">
    <location>
        <begin position="1027"/>
        <end position="1037"/>
    </location>
</feature>
<dbReference type="SUPFAM" id="SSF81301">
    <property type="entry name" value="Nucleotidyltransferase"/>
    <property type="match status" value="1"/>
</dbReference>
<dbReference type="EMBL" id="CAVNYO010000419">
    <property type="protein sequence ID" value="CAK5277199.1"/>
    <property type="molecule type" value="Genomic_DNA"/>
</dbReference>
<feature type="compositionally biased region" description="Basic and acidic residues" evidence="5">
    <location>
        <begin position="451"/>
        <end position="475"/>
    </location>
</feature>
<feature type="compositionally biased region" description="Low complexity" evidence="5">
    <location>
        <begin position="989"/>
        <end position="1003"/>
    </location>
</feature>
<dbReference type="InterPro" id="IPR020843">
    <property type="entry name" value="ER"/>
</dbReference>
<accession>A0AAD2HIH3</accession>
<keyword evidence="8" id="KW-1185">Reference proteome</keyword>
<dbReference type="Gene3D" id="3.90.180.10">
    <property type="entry name" value="Medium-chain alcohol dehydrogenases, catalytic domain"/>
    <property type="match status" value="1"/>
</dbReference>
<dbReference type="InterPro" id="IPR002058">
    <property type="entry name" value="PAP_assoc"/>
</dbReference>
<evidence type="ECO:0000256" key="4">
    <source>
        <dbReference type="ARBA" id="ARBA00022842"/>
    </source>
</evidence>
<feature type="compositionally biased region" description="Basic and acidic residues" evidence="5">
    <location>
        <begin position="400"/>
        <end position="434"/>
    </location>
</feature>
<feature type="compositionally biased region" description="Basic residues" evidence="5">
    <location>
        <begin position="894"/>
        <end position="905"/>
    </location>
</feature>
<feature type="compositionally biased region" description="Basic and acidic residues" evidence="5">
    <location>
        <begin position="954"/>
        <end position="963"/>
    </location>
</feature>
<sequence length="1058" mass="114518">MSIPSVCKQYVLPKTGSIDNLIITETSVPQPKAGEILLKAHAVSVQFRDLMVINNTYPGGCIPDLVPCSDVAGEIVALGPGVTDFKIGDRVSPNFVDTLHGDVITTDLKASALGAPVHGTLTEYRTYPTHTLVKIPDHLSYEEASTLPCAAVTAYNALMGGFSPLKAGDSILVLGTGSVSTFALQIGVASGASVIVTSSSDEKLQVAKRLGAAHVINYKTTPAWEEEVMRLTNGRGVDQVVEVGGEATLGKSIASVRMGGSVTVMGGLAGAPGQAPVSIIPSALFKSLKLRGIYVGSVEQFKNLGRLMAANPEVTRPLIDKVFPFEQAKEAFKRLSGQAHIGKVVIKMAVEIPSRRHKTKRPEKGIASTDTKSTADASFADGSDFIALGPVSDEDEEDAARDSHSRRDRKGKEREREQFGDEDGGGSRRERREPSTSPPPLPSGSRGSAEGARKYDLVFDPEDRPPPRGRQRTDATGRLTPWVDDVDWDVCKTPSEMFHREVKAFVKWIAPTPEEDEVRGLVLQLITRCVTRSYADAQVLPFGSYATKLYLPLGDIDLVIRSPSMAYHNPKTVLHSLAATIRNSGLTHKVQVIAKAKVPIIKFVTTGEYGRLNVDISINQENGLVAGEMINSFLREIRGGGAAARNDCLALRALVLMTKLFLSQRGMNEVFTGGLGSYAIVCLVISFLQMHPQIRFGLIDPDENLGVLVMEFFELYGTRFNYDDVGISVREGGAYFSKRQRGWDFRNGQKRNGMLSIEDRGIHVRLLGVPVKVSISYRFPVNDISAGSYNFPNVRRHLGGAHEVLTATIYLRAGIVESRKHGRALKLRDRYDAEDLTILGSILGITQETINNRTLIKEVFDGGALHRALGVTSKIVRPPSEPEEEPEEGEVPQKKKSRKKKKSKKPVSTSGLDSAADRSKESSVNGTRTPDENKEIVEQIWAQADQNSDTDIAAPRDVDEGGGQKRGNHVSSEGRYAIVSKKRRRNEGSVVTFTAAASDSASDVGKEDVAPPAKDSTKPPSKRAGMSRVSSSSSVSSATKRDYWLSKGVGPSSPGVSP</sequence>
<keyword evidence="3" id="KW-0479">Metal-binding</keyword>
<dbReference type="Pfam" id="PF00107">
    <property type="entry name" value="ADH_zinc_N"/>
    <property type="match status" value="1"/>
</dbReference>
<gene>
    <name evidence="7" type="ORF">MYCIT1_LOCUS26059</name>
</gene>
<dbReference type="Pfam" id="PF03828">
    <property type="entry name" value="PAP_assoc"/>
    <property type="match status" value="1"/>
</dbReference>
<dbReference type="Gene3D" id="3.40.50.720">
    <property type="entry name" value="NAD(P)-binding Rossmann-like Domain"/>
    <property type="match status" value="1"/>
</dbReference>
<protein>
    <recommendedName>
        <fullName evidence="2">polynucleotide adenylyltransferase</fullName>
        <ecNumber evidence="2">2.7.7.19</ecNumber>
    </recommendedName>
</protein>